<dbReference type="AlphaFoldDB" id="A0A4V4HLW0"/>
<dbReference type="GO" id="GO:0006950">
    <property type="term" value="P:response to stress"/>
    <property type="evidence" value="ECO:0007669"/>
    <property type="project" value="TreeGrafter"/>
</dbReference>
<dbReference type="RefSeq" id="WP_136600441.1">
    <property type="nucleotide sequence ID" value="NZ_STGV01000011.1"/>
</dbReference>
<dbReference type="SMART" id="SM00347">
    <property type="entry name" value="HTH_MARR"/>
    <property type="match status" value="1"/>
</dbReference>
<dbReference type="GO" id="GO:0003700">
    <property type="term" value="F:DNA-binding transcription factor activity"/>
    <property type="evidence" value="ECO:0007669"/>
    <property type="project" value="InterPro"/>
</dbReference>
<dbReference type="Gene3D" id="1.10.10.10">
    <property type="entry name" value="Winged helix-like DNA-binding domain superfamily/Winged helix DNA-binding domain"/>
    <property type="match status" value="1"/>
</dbReference>
<dbReference type="Proteomes" id="UP000308828">
    <property type="component" value="Unassembled WGS sequence"/>
</dbReference>
<accession>A0A4V4HLW0</accession>
<dbReference type="InterPro" id="IPR000835">
    <property type="entry name" value="HTH_MarR-typ"/>
</dbReference>
<keyword evidence="3" id="KW-1185">Reference proteome</keyword>
<dbReference type="InterPro" id="IPR039422">
    <property type="entry name" value="MarR/SlyA-like"/>
</dbReference>
<dbReference type="EMBL" id="STGV01000011">
    <property type="protein sequence ID" value="THV19746.1"/>
    <property type="molecule type" value="Genomic_DNA"/>
</dbReference>
<dbReference type="InterPro" id="IPR036388">
    <property type="entry name" value="WH-like_DNA-bd_sf"/>
</dbReference>
<dbReference type="OrthoDB" id="8452803at2"/>
<evidence type="ECO:0000259" key="1">
    <source>
        <dbReference type="PROSITE" id="PS50995"/>
    </source>
</evidence>
<dbReference type="SUPFAM" id="SSF46785">
    <property type="entry name" value="Winged helix' DNA-binding domain"/>
    <property type="match status" value="1"/>
</dbReference>
<evidence type="ECO:0000313" key="2">
    <source>
        <dbReference type="EMBL" id="THV19746.1"/>
    </source>
</evidence>
<reference evidence="2 3" key="1">
    <citation type="submission" date="2019-04" db="EMBL/GenBank/DDBJ databases">
        <title>Genome sequence of strain shin9-1.</title>
        <authorList>
            <person name="Gao J."/>
            <person name="Sun J."/>
        </authorList>
    </citation>
    <scope>NUCLEOTIDE SEQUENCE [LARGE SCALE GENOMIC DNA]</scope>
    <source>
        <strain evidence="3">shin9-1</strain>
    </source>
</reference>
<dbReference type="PANTHER" id="PTHR33164:SF57">
    <property type="entry name" value="MARR-FAMILY TRANSCRIPTIONAL REGULATOR"/>
    <property type="match status" value="1"/>
</dbReference>
<dbReference type="PROSITE" id="PS50995">
    <property type="entry name" value="HTH_MARR_2"/>
    <property type="match status" value="1"/>
</dbReference>
<protein>
    <submittedName>
        <fullName evidence="2">Winged helix-turn-helix transcriptional regulator</fullName>
    </submittedName>
</protein>
<gene>
    <name evidence="2" type="ORF">FAA97_20515</name>
</gene>
<proteinExistence type="predicted"/>
<feature type="domain" description="HTH marR-type" evidence="1">
    <location>
        <begin position="3"/>
        <end position="136"/>
    </location>
</feature>
<dbReference type="InterPro" id="IPR036390">
    <property type="entry name" value="WH_DNA-bd_sf"/>
</dbReference>
<organism evidence="2 3">
    <name type="scientific">Peteryoungia ipomoeae</name>
    <dbReference type="NCBI Taxonomy" id="1210932"/>
    <lineage>
        <taxon>Bacteria</taxon>
        <taxon>Pseudomonadati</taxon>
        <taxon>Pseudomonadota</taxon>
        <taxon>Alphaproteobacteria</taxon>
        <taxon>Hyphomicrobiales</taxon>
        <taxon>Rhizobiaceae</taxon>
        <taxon>Peteryoungia</taxon>
    </lineage>
</organism>
<dbReference type="PANTHER" id="PTHR33164">
    <property type="entry name" value="TRANSCRIPTIONAL REGULATOR, MARR FAMILY"/>
    <property type="match status" value="1"/>
</dbReference>
<name>A0A4V4HLW0_9HYPH</name>
<dbReference type="Pfam" id="PF12802">
    <property type="entry name" value="MarR_2"/>
    <property type="match status" value="1"/>
</dbReference>
<sequence>MIEDSLFPLLLRLTRRLCRDLNSNLRDVGLTGEQAVMLDAIERGPAPKVTDLCHVLSIDASTVSANLKPLMARSLVKSTADCADARARRLYLTHDGQRRLAFAQQVLRELDLEITEKLKNCGVVDDLTSALRVLSQPP</sequence>
<evidence type="ECO:0000313" key="3">
    <source>
        <dbReference type="Proteomes" id="UP000308828"/>
    </source>
</evidence>
<comment type="caution">
    <text evidence="2">The sequence shown here is derived from an EMBL/GenBank/DDBJ whole genome shotgun (WGS) entry which is preliminary data.</text>
</comment>